<dbReference type="SMART" id="SM00407">
    <property type="entry name" value="IGc1"/>
    <property type="match status" value="1"/>
</dbReference>
<reference evidence="5" key="2">
    <citation type="journal article" date="2014" name="Nat. Commun.">
        <title>The cavefish genome reveals candidate genes for eye loss.</title>
        <authorList>
            <person name="McGaugh S.E."/>
            <person name="Gross J.B."/>
            <person name="Aken B."/>
            <person name="Blin M."/>
            <person name="Borowsky R."/>
            <person name="Chalopin D."/>
            <person name="Hinaux H."/>
            <person name="Jeffery W.R."/>
            <person name="Keene A."/>
            <person name="Ma L."/>
            <person name="Minx P."/>
            <person name="Murphy D."/>
            <person name="O'Quin K.E."/>
            <person name="Retaux S."/>
            <person name="Rohner N."/>
            <person name="Searle S.M."/>
            <person name="Stahl B.A."/>
            <person name="Tabin C."/>
            <person name="Volff J.N."/>
            <person name="Yoshizawa M."/>
            <person name="Warren W.C."/>
        </authorList>
    </citation>
    <scope>NUCLEOTIDE SEQUENCE [LARGE SCALE GENOMIC DNA]</scope>
    <source>
        <strain evidence="5">female</strain>
    </source>
</reference>
<reference evidence="4" key="4">
    <citation type="submission" date="2025-09" db="UniProtKB">
        <authorList>
            <consortium name="Ensembl"/>
        </authorList>
    </citation>
    <scope>IDENTIFICATION</scope>
</reference>
<name>A0A3B1J8Y6_ASTMX</name>
<dbReference type="GO" id="GO:0005615">
    <property type="term" value="C:extracellular space"/>
    <property type="evidence" value="ECO:0007669"/>
    <property type="project" value="TreeGrafter"/>
</dbReference>
<evidence type="ECO:0000259" key="3">
    <source>
        <dbReference type="PROSITE" id="PS50835"/>
    </source>
</evidence>
<dbReference type="Proteomes" id="UP000018467">
    <property type="component" value="Unassembled WGS sequence"/>
</dbReference>
<dbReference type="PROSITE" id="PS50835">
    <property type="entry name" value="IG_LIKE"/>
    <property type="match status" value="1"/>
</dbReference>
<keyword evidence="2" id="KW-0393">Immunoglobulin domain</keyword>
<proteinExistence type="predicted"/>
<dbReference type="GO" id="GO:0006955">
    <property type="term" value="P:immune response"/>
    <property type="evidence" value="ECO:0007669"/>
    <property type="project" value="TreeGrafter"/>
</dbReference>
<dbReference type="InterPro" id="IPR007110">
    <property type="entry name" value="Ig-like_dom"/>
</dbReference>
<reference evidence="5" key="1">
    <citation type="submission" date="2013-03" db="EMBL/GenBank/DDBJ databases">
        <authorList>
            <person name="Jeffery W."/>
            <person name="Warren W."/>
            <person name="Wilson R.K."/>
        </authorList>
    </citation>
    <scope>NUCLEOTIDE SEQUENCE</scope>
    <source>
        <strain evidence="5">female</strain>
    </source>
</reference>
<evidence type="ECO:0000256" key="2">
    <source>
        <dbReference type="ARBA" id="ARBA00023319"/>
    </source>
</evidence>
<evidence type="ECO:0000256" key="1">
    <source>
        <dbReference type="ARBA" id="ARBA00023180"/>
    </source>
</evidence>
<keyword evidence="5" id="KW-1185">Reference proteome</keyword>
<reference evidence="4" key="3">
    <citation type="submission" date="2025-08" db="UniProtKB">
        <authorList>
            <consortium name="Ensembl"/>
        </authorList>
    </citation>
    <scope>IDENTIFICATION</scope>
</reference>
<dbReference type="GeneTree" id="ENSGT00940000169326"/>
<dbReference type="PANTHER" id="PTHR16675:SF193">
    <property type="entry name" value="LOC571647 PROTEIN-RELATED"/>
    <property type="match status" value="1"/>
</dbReference>
<accession>A0A3B1J8Y6</accession>
<dbReference type="Bgee" id="ENSAMXG00000030247">
    <property type="expression patterns" value="Expressed in embryo"/>
</dbReference>
<dbReference type="InterPro" id="IPR003597">
    <property type="entry name" value="Ig_C1-set"/>
</dbReference>
<organism evidence="4 5">
    <name type="scientific">Astyanax mexicanus</name>
    <name type="common">Blind cave fish</name>
    <name type="synonym">Astyanax fasciatus mexicanus</name>
    <dbReference type="NCBI Taxonomy" id="7994"/>
    <lineage>
        <taxon>Eukaryota</taxon>
        <taxon>Metazoa</taxon>
        <taxon>Chordata</taxon>
        <taxon>Craniata</taxon>
        <taxon>Vertebrata</taxon>
        <taxon>Euteleostomi</taxon>
        <taxon>Actinopterygii</taxon>
        <taxon>Neopterygii</taxon>
        <taxon>Teleostei</taxon>
        <taxon>Ostariophysi</taxon>
        <taxon>Characiformes</taxon>
        <taxon>Characoidei</taxon>
        <taxon>Acestrorhamphidae</taxon>
        <taxon>Acestrorhamphinae</taxon>
        <taxon>Astyanax</taxon>
    </lineage>
</organism>
<dbReference type="InParanoid" id="A0A3B1J8Y6"/>
<dbReference type="InterPro" id="IPR003006">
    <property type="entry name" value="Ig/MHC_CS"/>
</dbReference>
<protein>
    <recommendedName>
        <fullName evidence="3">Ig-like domain-containing protein</fullName>
    </recommendedName>
</protein>
<dbReference type="InterPro" id="IPR036179">
    <property type="entry name" value="Ig-like_dom_sf"/>
</dbReference>
<dbReference type="InterPro" id="IPR050208">
    <property type="entry name" value="MHC_class-I_related"/>
</dbReference>
<dbReference type="Pfam" id="PF07654">
    <property type="entry name" value="C1-set"/>
    <property type="match status" value="1"/>
</dbReference>
<dbReference type="SUPFAM" id="SSF48726">
    <property type="entry name" value="Immunoglobulin"/>
    <property type="match status" value="1"/>
</dbReference>
<dbReference type="Gene3D" id="2.60.40.10">
    <property type="entry name" value="Immunoglobulins"/>
    <property type="match status" value="1"/>
</dbReference>
<feature type="domain" description="Ig-like" evidence="3">
    <location>
        <begin position="19"/>
        <end position="103"/>
    </location>
</feature>
<dbReference type="PROSITE" id="PS00290">
    <property type="entry name" value="IG_MHC"/>
    <property type="match status" value="1"/>
</dbReference>
<keyword evidence="1" id="KW-0325">Glycoprotein</keyword>
<dbReference type="GO" id="GO:0009897">
    <property type="term" value="C:external side of plasma membrane"/>
    <property type="evidence" value="ECO:0007669"/>
    <property type="project" value="TreeGrafter"/>
</dbReference>
<dbReference type="PANTHER" id="PTHR16675">
    <property type="entry name" value="MHC CLASS I-RELATED"/>
    <property type="match status" value="1"/>
</dbReference>
<evidence type="ECO:0000313" key="5">
    <source>
        <dbReference type="Proteomes" id="UP000018467"/>
    </source>
</evidence>
<dbReference type="Ensembl" id="ENSAMXT00000053674.1">
    <property type="protein sequence ID" value="ENSAMXP00000038335.1"/>
    <property type="gene ID" value="ENSAMXG00000030247.1"/>
</dbReference>
<dbReference type="AlphaFoldDB" id="A0A3B1J8Y6"/>
<dbReference type="InterPro" id="IPR013783">
    <property type="entry name" value="Ig-like_fold"/>
</dbReference>
<evidence type="ECO:0000313" key="4">
    <source>
        <dbReference type="Ensembl" id="ENSAMXP00000038335.1"/>
    </source>
</evidence>
<sequence>MLNLSIFIIGICIFFVLAPLDVHVFAKPSVSDSSKLTLTCLATGFYPKDATVIWRRSSSPLSEDLITSSAVRPNDDGTYQLRKTEKDQYECYVTHRTLKEPVIKKLGKYIRFFKHLSFSVKNVHFLSTIFALLCDSKSHLCFKNIFFIINS</sequence>